<reference evidence="1" key="1">
    <citation type="submission" date="2020-05" db="EMBL/GenBank/DDBJ databases">
        <authorList>
            <person name="Chiriac C."/>
            <person name="Salcher M."/>
            <person name="Ghai R."/>
            <person name="Kavagutti S V."/>
        </authorList>
    </citation>
    <scope>NUCLEOTIDE SEQUENCE</scope>
</reference>
<sequence>MKELTPDKIFTEEAFWNARPLLMRIKLIASKTRKSPHAILGWLMVWMLTRISYETTYVTEVGKASLNMLFLMSAATGGGKSAARKVAQDNFVFQDLGLSCPSPVQAGSGEAIPDSFYVRVKQINEEGKEVWTEEWVNPNHCRIFYNDEISFHKGKAQQNSSTLEATYLSMYSGDHLGRTLAGGKGKEVPAGQYRAITVFNAQPENDPFRSDASMASGMPSRLLNLDASNPNARADYEAVSSVPMPSPYTMPHYGRRGDSMPPQFRALPEMEAAHAEEDFLANEGLREHGRSHTLLTRAKTACVLAALEGRDYLVLDDWHLAGHLIEHSNAIDAGIKKTLGIAARTEAGKAGAILGVKLGASDESKYQYAVERVAKNLKNHAAKCGYDLTRPRTDEVNLKALGALAGQISGRDRDLIEPALDSIIKEKTNKKEE</sequence>
<gene>
    <name evidence="1" type="ORF">UFOPK1909_00432</name>
</gene>
<proteinExistence type="predicted"/>
<evidence type="ECO:0000313" key="1">
    <source>
        <dbReference type="EMBL" id="CAB4619305.1"/>
    </source>
</evidence>
<organism evidence="1">
    <name type="scientific">freshwater metagenome</name>
    <dbReference type="NCBI Taxonomy" id="449393"/>
    <lineage>
        <taxon>unclassified sequences</taxon>
        <taxon>metagenomes</taxon>
        <taxon>ecological metagenomes</taxon>
    </lineage>
</organism>
<accession>A0A6J6I659</accession>
<protein>
    <submittedName>
        <fullName evidence="1">Unannotated protein</fullName>
    </submittedName>
</protein>
<dbReference type="AlphaFoldDB" id="A0A6J6I659"/>
<dbReference type="EMBL" id="CAEZVD010000028">
    <property type="protein sequence ID" value="CAB4619305.1"/>
    <property type="molecule type" value="Genomic_DNA"/>
</dbReference>
<name>A0A6J6I659_9ZZZZ</name>